<evidence type="ECO:0000313" key="7">
    <source>
        <dbReference type="EMBL" id="KAK6467159.1"/>
    </source>
</evidence>
<evidence type="ECO:0000256" key="1">
    <source>
        <dbReference type="ARBA" id="ARBA00004141"/>
    </source>
</evidence>
<dbReference type="InterPro" id="IPR007273">
    <property type="entry name" value="SCAMP"/>
</dbReference>
<protein>
    <recommendedName>
        <fullName evidence="5">Secretory carrier-associated membrane protein</fullName>
        <shortName evidence="5">Secretory carrier membrane protein</shortName>
    </recommendedName>
</protein>
<comment type="subcellular location">
    <subcellularLocation>
        <location evidence="1 5">Membrane</location>
        <topology evidence="1 5">Multi-pass membrane protein</topology>
    </subcellularLocation>
</comment>
<gene>
    <name evidence="7" type="ORF">HHUSO_G35550</name>
</gene>
<evidence type="ECO:0000256" key="3">
    <source>
        <dbReference type="ARBA" id="ARBA00022989"/>
    </source>
</evidence>
<evidence type="ECO:0000256" key="6">
    <source>
        <dbReference type="SAM" id="MobiDB-lite"/>
    </source>
</evidence>
<keyword evidence="2 5" id="KW-0812">Transmembrane</keyword>
<organism evidence="7 8">
    <name type="scientific">Huso huso</name>
    <name type="common">Beluga</name>
    <name type="synonym">Acipenser huso</name>
    <dbReference type="NCBI Taxonomy" id="61971"/>
    <lineage>
        <taxon>Eukaryota</taxon>
        <taxon>Metazoa</taxon>
        <taxon>Chordata</taxon>
        <taxon>Craniata</taxon>
        <taxon>Vertebrata</taxon>
        <taxon>Euteleostomi</taxon>
        <taxon>Actinopterygii</taxon>
        <taxon>Chondrostei</taxon>
        <taxon>Acipenseriformes</taxon>
        <taxon>Acipenseridae</taxon>
        <taxon>Huso</taxon>
    </lineage>
</organism>
<feature type="transmembrane region" description="Helical" evidence="5">
    <location>
        <begin position="234"/>
        <end position="257"/>
    </location>
</feature>
<sequence length="351" mass="38686">MSQYTQFPEPTEAGNPFQDPAVTQHHTPSTGYATLDLYNPFDSSRGPPPPYESAKQTPPPGSPPPPPAACGPQPKTPTEPRNYGSYSTQPQARSATAAATAELLRRQEELEKKAADLERRERELQSAGLGKEATRQNNWPPFPSFCPIQPCFYQDISVEIGQDFQRTVSTMYYFWMFSGCTLIFNFIANLAFFCVNTSAGVGLGLAILWILIFTPCSFLCWYRPMYKAFRSDSSFNFFFFFFVFFVQVCLYVMQAVGIPNWGFSGWIVSLAALKVNVAVAVIMLLTAVMFTGTAVMGVIMLKKIHSLYRRTGASFQKAQAEFTTGVLSNEAVRTAAASAATGAAQGAFRGN</sequence>
<comment type="caution">
    <text evidence="7">The sequence shown here is derived from an EMBL/GenBank/DDBJ whole genome shotgun (WGS) entry which is preliminary data.</text>
</comment>
<evidence type="ECO:0000256" key="5">
    <source>
        <dbReference type="RuleBase" id="RU363122"/>
    </source>
</evidence>
<keyword evidence="4 5" id="KW-0472">Membrane</keyword>
<name>A0ABR0Y3V6_HUSHU</name>
<dbReference type="EMBL" id="JAHFZB010000051">
    <property type="protein sequence ID" value="KAK6467159.1"/>
    <property type="molecule type" value="Genomic_DNA"/>
</dbReference>
<dbReference type="PANTHER" id="PTHR10687:SF6">
    <property type="entry name" value="SECRETORY CARRIER-ASSOCIATED MEMBRANE PROTEIN 3"/>
    <property type="match status" value="1"/>
</dbReference>
<feature type="compositionally biased region" description="Low complexity" evidence="6">
    <location>
        <begin position="88"/>
        <end position="99"/>
    </location>
</feature>
<evidence type="ECO:0000313" key="8">
    <source>
        <dbReference type="Proteomes" id="UP001369086"/>
    </source>
</evidence>
<evidence type="ECO:0000256" key="4">
    <source>
        <dbReference type="ARBA" id="ARBA00023136"/>
    </source>
</evidence>
<proteinExistence type="inferred from homology"/>
<feature type="transmembrane region" description="Helical" evidence="5">
    <location>
        <begin position="199"/>
        <end position="222"/>
    </location>
</feature>
<comment type="similarity">
    <text evidence="5">Belongs to the SCAMP family.</text>
</comment>
<feature type="region of interest" description="Disordered" evidence="6">
    <location>
        <begin position="1"/>
        <end position="99"/>
    </location>
</feature>
<feature type="transmembrane region" description="Helical" evidence="5">
    <location>
        <begin position="172"/>
        <end position="193"/>
    </location>
</feature>
<dbReference type="Proteomes" id="UP001369086">
    <property type="component" value="Unassembled WGS sequence"/>
</dbReference>
<feature type="compositionally biased region" description="Pro residues" evidence="6">
    <location>
        <begin position="46"/>
        <end position="77"/>
    </location>
</feature>
<keyword evidence="5" id="KW-0813">Transport</keyword>
<accession>A0ABR0Y3V6</accession>
<dbReference type="Pfam" id="PF04144">
    <property type="entry name" value="SCAMP"/>
    <property type="match status" value="1"/>
</dbReference>
<dbReference type="PANTHER" id="PTHR10687">
    <property type="entry name" value="SECRETORY CARRIER-ASSOCIATED MEMBRANE PROTEIN SCAMP"/>
    <property type="match status" value="1"/>
</dbReference>
<feature type="region of interest" description="Disordered" evidence="6">
    <location>
        <begin position="116"/>
        <end position="136"/>
    </location>
</feature>
<keyword evidence="8" id="KW-1185">Reference proteome</keyword>
<reference evidence="7 8" key="1">
    <citation type="submission" date="2021-05" db="EMBL/GenBank/DDBJ databases">
        <authorList>
            <person name="Zahm M."/>
            <person name="Klopp C."/>
            <person name="Cabau C."/>
            <person name="Kuhl H."/>
            <person name="Suciu R."/>
            <person name="Ciorpac M."/>
            <person name="Holostenco D."/>
            <person name="Gessner J."/>
            <person name="Wuertz S."/>
            <person name="Hohne C."/>
            <person name="Stock M."/>
            <person name="Gislard M."/>
            <person name="Lluch J."/>
            <person name="Milhes M."/>
            <person name="Lampietro C."/>
            <person name="Lopez Roques C."/>
            <person name="Donnadieu C."/>
            <person name="Du K."/>
            <person name="Schartl M."/>
            <person name="Guiguen Y."/>
        </authorList>
    </citation>
    <scope>NUCLEOTIDE SEQUENCE [LARGE SCALE GENOMIC DNA]</scope>
    <source>
        <strain evidence="7">Hh-F2</strain>
        <tissue evidence="7">Blood</tissue>
    </source>
</reference>
<feature type="transmembrane region" description="Helical" evidence="5">
    <location>
        <begin position="277"/>
        <end position="301"/>
    </location>
</feature>
<evidence type="ECO:0000256" key="2">
    <source>
        <dbReference type="ARBA" id="ARBA00022692"/>
    </source>
</evidence>
<keyword evidence="3 5" id="KW-1133">Transmembrane helix</keyword>